<evidence type="ECO:0000256" key="4">
    <source>
        <dbReference type="PROSITE-ProRule" id="PRU00335"/>
    </source>
</evidence>
<sequence>MSRRLENLDPDRQRRLFDVAAQEFAANGFDGASLNRILAQSGMGKSSLYYYFDDKADLFATMIERSLAALFDEIGGLDPETLTAETYWPTFETRYREGLAAVESNPALVRLGGIFYQLRAVPGTGAATGRLFEAARCWVEAAIARGQALGVVRRDLPQSLLVEATMGLLETLDRWILDHWSSLSEEEKTRLPEQHIGLFRDLLERRAGERDPGSALGL</sequence>
<feature type="DNA-binding region" description="H-T-H motif" evidence="4">
    <location>
        <begin position="33"/>
        <end position="52"/>
    </location>
</feature>
<evidence type="ECO:0000313" key="7">
    <source>
        <dbReference type="Proteomes" id="UP000187059"/>
    </source>
</evidence>
<reference evidence="6 7" key="1">
    <citation type="submission" date="2016-04" db="EMBL/GenBank/DDBJ databases">
        <title>Deep-sea bacteria in the southern Pacific.</title>
        <authorList>
            <person name="Tang K."/>
        </authorList>
    </citation>
    <scope>NUCLEOTIDE SEQUENCE [LARGE SCALE GENOMIC DNA]</scope>
    <source>
        <strain evidence="6 7">JLT2014</strain>
    </source>
</reference>
<dbReference type="InterPro" id="IPR050109">
    <property type="entry name" value="HTH-type_TetR-like_transc_reg"/>
</dbReference>
<keyword evidence="2 4" id="KW-0238">DNA-binding</keyword>
<dbReference type="EMBL" id="CP015093">
    <property type="protein sequence ID" value="APZ52089.1"/>
    <property type="molecule type" value="Genomic_DNA"/>
</dbReference>
<organism evidence="6 7">
    <name type="scientific">Salipiger abyssi</name>
    <dbReference type="NCBI Taxonomy" id="1250539"/>
    <lineage>
        <taxon>Bacteria</taxon>
        <taxon>Pseudomonadati</taxon>
        <taxon>Pseudomonadota</taxon>
        <taxon>Alphaproteobacteria</taxon>
        <taxon>Rhodobacterales</taxon>
        <taxon>Roseobacteraceae</taxon>
        <taxon>Salipiger</taxon>
    </lineage>
</organism>
<evidence type="ECO:0000313" key="6">
    <source>
        <dbReference type="EMBL" id="APZ52089.1"/>
    </source>
</evidence>
<feature type="domain" description="HTH tetR-type" evidence="5">
    <location>
        <begin position="10"/>
        <end position="70"/>
    </location>
</feature>
<dbReference type="PROSITE" id="PS50977">
    <property type="entry name" value="HTH_TETR_2"/>
    <property type="match status" value="1"/>
</dbReference>
<dbReference type="AlphaFoldDB" id="A0A1P8URR4"/>
<dbReference type="RefSeq" id="WP_076697386.1">
    <property type="nucleotide sequence ID" value="NZ_CP015093.1"/>
</dbReference>
<dbReference type="InterPro" id="IPR001647">
    <property type="entry name" value="HTH_TetR"/>
</dbReference>
<gene>
    <name evidence="6" type="ORF">Ga0080574_TMP1755</name>
</gene>
<dbReference type="KEGG" id="paby:Ga0080574_TMP1755"/>
<evidence type="ECO:0000256" key="3">
    <source>
        <dbReference type="ARBA" id="ARBA00023163"/>
    </source>
</evidence>
<evidence type="ECO:0000256" key="1">
    <source>
        <dbReference type="ARBA" id="ARBA00023015"/>
    </source>
</evidence>
<evidence type="ECO:0000256" key="2">
    <source>
        <dbReference type="ARBA" id="ARBA00023125"/>
    </source>
</evidence>
<name>A0A1P8URR4_9RHOB</name>
<keyword evidence="3" id="KW-0804">Transcription</keyword>
<dbReference type="InterPro" id="IPR009057">
    <property type="entry name" value="Homeodomain-like_sf"/>
</dbReference>
<dbReference type="GO" id="GO:0003700">
    <property type="term" value="F:DNA-binding transcription factor activity"/>
    <property type="evidence" value="ECO:0007669"/>
    <property type="project" value="TreeGrafter"/>
</dbReference>
<evidence type="ECO:0000259" key="5">
    <source>
        <dbReference type="PROSITE" id="PS50977"/>
    </source>
</evidence>
<dbReference type="STRING" id="1250539.Ga0080574_TMP1755"/>
<dbReference type="SUPFAM" id="SSF46689">
    <property type="entry name" value="Homeodomain-like"/>
    <property type="match status" value="1"/>
</dbReference>
<dbReference type="OrthoDB" id="2356263at2"/>
<dbReference type="PRINTS" id="PR00455">
    <property type="entry name" value="HTHTETR"/>
</dbReference>
<dbReference type="Pfam" id="PF00440">
    <property type="entry name" value="TetR_N"/>
    <property type="match status" value="1"/>
</dbReference>
<dbReference type="PANTHER" id="PTHR30055">
    <property type="entry name" value="HTH-TYPE TRANSCRIPTIONAL REGULATOR RUTR"/>
    <property type="match status" value="1"/>
</dbReference>
<keyword evidence="1" id="KW-0805">Transcription regulation</keyword>
<protein>
    <submittedName>
        <fullName evidence="6">Transcriptional regulator</fullName>
    </submittedName>
</protein>
<dbReference type="GO" id="GO:0000976">
    <property type="term" value="F:transcription cis-regulatory region binding"/>
    <property type="evidence" value="ECO:0007669"/>
    <property type="project" value="TreeGrafter"/>
</dbReference>
<accession>A0A1P8URR4</accession>
<dbReference type="Gene3D" id="1.10.357.10">
    <property type="entry name" value="Tetracycline Repressor, domain 2"/>
    <property type="match status" value="1"/>
</dbReference>
<keyword evidence="7" id="KW-1185">Reference proteome</keyword>
<dbReference type="Proteomes" id="UP000187059">
    <property type="component" value="Chromosome"/>
</dbReference>
<dbReference type="PANTHER" id="PTHR30055:SF234">
    <property type="entry name" value="HTH-TYPE TRANSCRIPTIONAL REGULATOR BETI"/>
    <property type="match status" value="1"/>
</dbReference>
<proteinExistence type="predicted"/>